<protein>
    <submittedName>
        <fullName evidence="1">DUF4192 domain-containing protein</fullName>
    </submittedName>
</protein>
<keyword evidence="2" id="KW-1185">Reference proteome</keyword>
<dbReference type="EMBL" id="BAAANN010000016">
    <property type="protein sequence ID" value="GAA1965615.1"/>
    <property type="molecule type" value="Genomic_DNA"/>
</dbReference>
<sequence length="339" mass="34715">MTTPTTATRHQVHVRDPGELIASTPSLLGFRPAESLVVHAHQGTRITFSLRLDIPSREHTGEVAATAAGLALGTGPTGVTIVVVGGDARGAPPGEVPNSALAEAVIADCAAAGVPLVHAMWAPEIRKGAPWRCYRDLACGGTLPEPESTVAAAATAAIGRVVYDSREEMASLLAPDDVAEVARRAVMLAESSGDLGTDEGLAALRDALDRVARPGFALSNADIATLARAMSVTAVRDACLATALPAGSPEALSAERLWTELTRVTPAPERAAPATLLGYSAYLRGECALAGMALEEALGADPTYLLAQLLHAAMSTGLSPDRLVGIAGLAETSLDGPDD</sequence>
<gene>
    <name evidence="1" type="ORF">GCM10009754_42200</name>
</gene>
<evidence type="ECO:0000313" key="1">
    <source>
        <dbReference type="EMBL" id="GAA1965615.1"/>
    </source>
</evidence>
<name>A0ABN2R972_9PSEU</name>
<dbReference type="InterPro" id="IPR025447">
    <property type="entry name" value="DUF4192"/>
</dbReference>
<reference evidence="1 2" key="1">
    <citation type="journal article" date="2019" name="Int. J. Syst. Evol. Microbiol.">
        <title>The Global Catalogue of Microorganisms (GCM) 10K type strain sequencing project: providing services to taxonomists for standard genome sequencing and annotation.</title>
        <authorList>
            <consortium name="The Broad Institute Genomics Platform"/>
            <consortium name="The Broad Institute Genome Sequencing Center for Infectious Disease"/>
            <person name="Wu L."/>
            <person name="Ma J."/>
        </authorList>
    </citation>
    <scope>NUCLEOTIDE SEQUENCE [LARGE SCALE GENOMIC DNA]</scope>
    <source>
        <strain evidence="1 2">JCM 14545</strain>
    </source>
</reference>
<dbReference type="Pfam" id="PF13830">
    <property type="entry name" value="DUF4192"/>
    <property type="match status" value="1"/>
</dbReference>
<accession>A0ABN2R972</accession>
<organism evidence="1 2">
    <name type="scientific">Amycolatopsis minnesotensis</name>
    <dbReference type="NCBI Taxonomy" id="337894"/>
    <lineage>
        <taxon>Bacteria</taxon>
        <taxon>Bacillati</taxon>
        <taxon>Actinomycetota</taxon>
        <taxon>Actinomycetes</taxon>
        <taxon>Pseudonocardiales</taxon>
        <taxon>Pseudonocardiaceae</taxon>
        <taxon>Amycolatopsis</taxon>
    </lineage>
</organism>
<dbReference type="Proteomes" id="UP001501116">
    <property type="component" value="Unassembled WGS sequence"/>
</dbReference>
<evidence type="ECO:0000313" key="2">
    <source>
        <dbReference type="Proteomes" id="UP001501116"/>
    </source>
</evidence>
<comment type="caution">
    <text evidence="1">The sequence shown here is derived from an EMBL/GenBank/DDBJ whole genome shotgun (WGS) entry which is preliminary data.</text>
</comment>
<dbReference type="RefSeq" id="WP_344421233.1">
    <property type="nucleotide sequence ID" value="NZ_BAAANN010000016.1"/>
</dbReference>
<proteinExistence type="predicted"/>